<dbReference type="Proteomes" id="UP000184172">
    <property type="component" value="Unassembled WGS sequence"/>
</dbReference>
<evidence type="ECO:0008006" key="4">
    <source>
        <dbReference type="Google" id="ProtNLM"/>
    </source>
</evidence>
<reference evidence="3" key="1">
    <citation type="submission" date="2016-11" db="EMBL/GenBank/DDBJ databases">
        <authorList>
            <person name="Varghese N."/>
            <person name="Submissions S."/>
        </authorList>
    </citation>
    <scope>NUCLEOTIDE SEQUENCE [LARGE SCALE GENOMIC DNA]</scope>
    <source>
        <strain evidence="3">DSM 26349</strain>
    </source>
</reference>
<dbReference type="STRING" id="797419.SAMN05216556_12248"/>
<keyword evidence="1" id="KW-0472">Membrane</keyword>
<accession>A0A1M6LQN5</accession>
<name>A0A1M6LQN5_9FLAO</name>
<feature type="transmembrane region" description="Helical" evidence="1">
    <location>
        <begin position="87"/>
        <end position="107"/>
    </location>
</feature>
<protein>
    <recommendedName>
        <fullName evidence="4">GTP-binding protein</fullName>
    </recommendedName>
</protein>
<feature type="transmembrane region" description="Helical" evidence="1">
    <location>
        <begin position="119"/>
        <end position="139"/>
    </location>
</feature>
<dbReference type="EMBL" id="FQYV01000024">
    <property type="protein sequence ID" value="SHJ73499.1"/>
    <property type="molecule type" value="Genomic_DNA"/>
</dbReference>
<keyword evidence="1" id="KW-0812">Transmembrane</keyword>
<gene>
    <name evidence="2" type="ORF">SAMN04487908_12411</name>
</gene>
<keyword evidence="1" id="KW-1133">Transmembrane helix</keyword>
<evidence type="ECO:0000256" key="1">
    <source>
        <dbReference type="SAM" id="Phobius"/>
    </source>
</evidence>
<evidence type="ECO:0000313" key="3">
    <source>
        <dbReference type="Proteomes" id="UP000184172"/>
    </source>
</evidence>
<proteinExistence type="predicted"/>
<organism evidence="2 3">
    <name type="scientific">Aequorivita viscosa</name>
    <dbReference type="NCBI Taxonomy" id="797419"/>
    <lineage>
        <taxon>Bacteria</taxon>
        <taxon>Pseudomonadati</taxon>
        <taxon>Bacteroidota</taxon>
        <taxon>Flavobacteriia</taxon>
        <taxon>Flavobacteriales</taxon>
        <taxon>Flavobacteriaceae</taxon>
        <taxon>Aequorivita</taxon>
    </lineage>
</organism>
<evidence type="ECO:0000313" key="2">
    <source>
        <dbReference type="EMBL" id="SHJ73499.1"/>
    </source>
</evidence>
<keyword evidence="3" id="KW-1185">Reference proteome</keyword>
<dbReference type="AlphaFoldDB" id="A0A1M6LQN5"/>
<dbReference type="OrthoDB" id="1451346at2"/>
<sequence length="163" mass="18792">MQLSNEIVLRPRFQMELEMPCHQLIARFKEEKKKNSKYGISCLDDHVFLKLPKNEQLFWSPQLHLEITEVSENKCTLHGFFGPNPTVWTMFIFFHVVVGILFMADMIWLYSNSSLGNPIALQIGIAIGLVVVWILLYIAGRIGKKKGKPGMRGLYDFMMKTIS</sequence>
<dbReference type="RefSeq" id="WP_073220431.1">
    <property type="nucleotide sequence ID" value="NZ_FNNS01000022.1"/>
</dbReference>